<dbReference type="HOGENOM" id="CLU_037682_0_0_5"/>
<keyword evidence="3" id="KW-1185">Reference proteome</keyword>
<dbReference type="STRING" id="983920.Y88_3547"/>
<dbReference type="Gene3D" id="3.75.10.10">
    <property type="entry name" value="L-arginine/glycine Amidinotransferase, Chain A"/>
    <property type="match status" value="1"/>
</dbReference>
<proteinExistence type="predicted"/>
<organism evidence="2 3">
    <name type="scientific">Novosphingobium nitrogenifigens DSM 19370</name>
    <dbReference type="NCBI Taxonomy" id="983920"/>
    <lineage>
        <taxon>Bacteria</taxon>
        <taxon>Pseudomonadati</taxon>
        <taxon>Pseudomonadota</taxon>
        <taxon>Alphaproteobacteria</taxon>
        <taxon>Sphingomonadales</taxon>
        <taxon>Sphingomonadaceae</taxon>
        <taxon>Novosphingobium</taxon>
    </lineage>
</organism>
<dbReference type="GO" id="GO:0004668">
    <property type="term" value="F:protein-arginine deiminase activity"/>
    <property type="evidence" value="ECO:0007669"/>
    <property type="project" value="InterPro"/>
</dbReference>
<keyword evidence="1" id="KW-0378">Hydrolase</keyword>
<reference evidence="2 3" key="1">
    <citation type="journal article" date="2012" name="J. Bacteriol.">
        <title>Draft Genome Sequence of Novosphingobium nitrogenifigens Y88T.</title>
        <authorList>
            <person name="Strabala T.J."/>
            <person name="Macdonald L."/>
            <person name="Liu V."/>
            <person name="Smit A.M."/>
        </authorList>
    </citation>
    <scope>NUCLEOTIDE SEQUENCE [LARGE SCALE GENOMIC DNA]</scope>
    <source>
        <strain evidence="2 3">DSM 19370</strain>
    </source>
</reference>
<dbReference type="Proteomes" id="UP000004728">
    <property type="component" value="Unassembled WGS sequence"/>
</dbReference>
<dbReference type="eggNOG" id="COG2957">
    <property type="taxonomic scope" value="Bacteria"/>
</dbReference>
<gene>
    <name evidence="2" type="ORF">Y88_3547</name>
</gene>
<dbReference type="GO" id="GO:0047632">
    <property type="term" value="F:agmatine deiminase activity"/>
    <property type="evidence" value="ECO:0007669"/>
    <property type="project" value="TreeGrafter"/>
</dbReference>
<dbReference type="InterPro" id="IPR007466">
    <property type="entry name" value="Peptidyl-Arg-deiminase_porph"/>
</dbReference>
<dbReference type="Pfam" id="PF04371">
    <property type="entry name" value="PAD_porph"/>
    <property type="match status" value="1"/>
</dbReference>
<dbReference type="PANTHER" id="PTHR31377">
    <property type="entry name" value="AGMATINE DEIMINASE-RELATED"/>
    <property type="match status" value="1"/>
</dbReference>
<dbReference type="SUPFAM" id="SSF55909">
    <property type="entry name" value="Pentein"/>
    <property type="match status" value="1"/>
</dbReference>
<dbReference type="GO" id="GO:0009446">
    <property type="term" value="P:putrescine biosynthetic process"/>
    <property type="evidence" value="ECO:0007669"/>
    <property type="project" value="InterPro"/>
</dbReference>
<dbReference type="EMBL" id="AEWJ01000067">
    <property type="protein sequence ID" value="EGD57239.1"/>
    <property type="molecule type" value="Genomic_DNA"/>
</dbReference>
<evidence type="ECO:0000313" key="3">
    <source>
        <dbReference type="Proteomes" id="UP000004728"/>
    </source>
</evidence>
<dbReference type="OrthoDB" id="9808013at2"/>
<dbReference type="PANTHER" id="PTHR31377:SF0">
    <property type="entry name" value="AGMATINE DEIMINASE-RELATED"/>
    <property type="match status" value="1"/>
</dbReference>
<protein>
    <submittedName>
        <fullName evidence="2">Peptidyl-arginine deiminase</fullName>
    </submittedName>
</protein>
<comment type="caution">
    <text evidence="2">The sequence shown here is derived from an EMBL/GenBank/DDBJ whole genome shotgun (WGS) entry which is preliminary data.</text>
</comment>
<dbReference type="InParanoid" id="F1ZDS4"/>
<name>F1ZDS4_9SPHN</name>
<evidence type="ECO:0000256" key="1">
    <source>
        <dbReference type="ARBA" id="ARBA00022801"/>
    </source>
</evidence>
<evidence type="ECO:0000313" key="2">
    <source>
        <dbReference type="EMBL" id="EGD57239.1"/>
    </source>
</evidence>
<accession>F1ZDS4</accession>
<sequence>MAHGRNFDYRPTAFAIAGKEGKTMTATQASTGWRMPPEWHPQDWLWIGFPHIAEEWSGFIEPAQEQIAAFANAVAETGQEVRLIVRDEANAARARSLVSAKVVLETRVYGDVWLRDTGPLVVNDGSGGRMARLFGFNGWGGKYLMPGDDAIGADLAASAGLSATRGDWILEGGALDGDGTGLVATTEQCLLNPNRNPHLSRGDLEMRLARDLGFDRVLWLGDGLLNDHTDGHVDNLGRFFAPGRIALPRATGAGDPNAAIYADAVARARDFGVDVVEVPSPGLIEWDGVIQPASYMNFVITTHAVIVPIFGSPHDADGVAAIGALFPGREAIGVMGDAVLAGGGGFHCSSQQMPAR</sequence>
<dbReference type="AlphaFoldDB" id="F1ZDS4"/>